<dbReference type="InterPro" id="IPR042229">
    <property type="entry name" value="Listeria/Bacterioides_rpt_sf"/>
</dbReference>
<comment type="subcellular location">
    <subcellularLocation>
        <location evidence="1">Secreted</location>
    </subcellularLocation>
</comment>
<keyword evidence="5" id="KW-0378">Hydrolase</keyword>
<dbReference type="InterPro" id="IPR051398">
    <property type="entry name" value="Polysacch_Deacetylase"/>
</dbReference>
<dbReference type="SUPFAM" id="SSF88713">
    <property type="entry name" value="Glycoside hydrolase/deacetylase"/>
    <property type="match status" value="1"/>
</dbReference>
<feature type="transmembrane region" description="Helical" evidence="3">
    <location>
        <begin position="24"/>
        <end position="45"/>
    </location>
</feature>
<dbReference type="EMBL" id="JYIT01000061">
    <property type="protein sequence ID" value="KJL26771.1"/>
    <property type="molecule type" value="Genomic_DNA"/>
</dbReference>
<dbReference type="Pfam" id="PF01522">
    <property type="entry name" value="Polysacc_deac_1"/>
    <property type="match status" value="1"/>
</dbReference>
<dbReference type="OrthoDB" id="9782872at2"/>
<dbReference type="InterPro" id="IPR002509">
    <property type="entry name" value="NODB_dom"/>
</dbReference>
<evidence type="ECO:0000313" key="5">
    <source>
        <dbReference type="EMBL" id="KJL26771.1"/>
    </source>
</evidence>
<dbReference type="PATRIC" id="fig|582680.7.peg.855"/>
<evidence type="ECO:0000256" key="1">
    <source>
        <dbReference type="ARBA" id="ARBA00004613"/>
    </source>
</evidence>
<keyword evidence="2" id="KW-0732">Signal</keyword>
<protein>
    <submittedName>
        <fullName evidence="5">Poly-beta-1,6-N-acetyl-D-glucosamine N-deacetylase</fullName>
        <ecNumber evidence="5">3.5.1.-</ecNumber>
    </submittedName>
</protein>
<dbReference type="Gene3D" id="3.20.20.370">
    <property type="entry name" value="Glycoside hydrolase/deacetylase"/>
    <property type="match status" value="1"/>
</dbReference>
<sequence>MTGASPTSSRPPRPSPAVIRRRRLVVGLIVVLAIALVAVLATIAVRAFSGGDPKAAAIGTGGTPTPTPTSTPLTPAEQLLKTAADPAKACAVSFSGEGVTQAPMLQTEGVLYTGLPIPERAGAVFAGWYPTPETATSQVQTDRVNGSQLAACTDHRRTLYAAWTTPEQNVATAAKIPILMYHQFTTKPEGEDNWLRNNYVYIEDFKAQMDYVAAQKFYLPTWDELNAFIDGKLFLPQHSLIITDDDADPTWLQLAVPVVTERKLLTTSFVITGERKDGSPSPYVLQRSHTNDMHRAGDNGKGRMVNLSADEVAADLEESAKVLGAKEVIAYPYGHYNATAEEGVTKAGFLLARTIEHGYVKIGTHKLELPVIRINYGDTVQGLKENIG</sequence>
<comment type="caution">
    <text evidence="5">The sequence shown here is derived from an EMBL/GenBank/DDBJ whole genome shotgun (WGS) entry which is preliminary data.</text>
</comment>
<organism evidence="5 6">
    <name type="scientific">Microbacterium azadirachtae</name>
    <dbReference type="NCBI Taxonomy" id="582680"/>
    <lineage>
        <taxon>Bacteria</taxon>
        <taxon>Bacillati</taxon>
        <taxon>Actinomycetota</taxon>
        <taxon>Actinomycetes</taxon>
        <taxon>Micrococcales</taxon>
        <taxon>Microbacteriaceae</taxon>
        <taxon>Microbacterium</taxon>
    </lineage>
</organism>
<evidence type="ECO:0000256" key="2">
    <source>
        <dbReference type="ARBA" id="ARBA00022729"/>
    </source>
</evidence>
<name>A0A0F0L5H5_9MICO</name>
<dbReference type="PANTHER" id="PTHR34216">
    <property type="match status" value="1"/>
</dbReference>
<keyword evidence="6" id="KW-1185">Reference proteome</keyword>
<dbReference type="RefSeq" id="WP_082072051.1">
    <property type="nucleotide sequence ID" value="NZ_JYIT01000061.1"/>
</dbReference>
<dbReference type="AlphaFoldDB" id="A0A0F0L5H5"/>
<evidence type="ECO:0000259" key="4">
    <source>
        <dbReference type="Pfam" id="PF01522"/>
    </source>
</evidence>
<evidence type="ECO:0000313" key="6">
    <source>
        <dbReference type="Proteomes" id="UP000033448"/>
    </source>
</evidence>
<keyword evidence="3" id="KW-1133">Transmembrane helix</keyword>
<proteinExistence type="predicted"/>
<evidence type="ECO:0000256" key="3">
    <source>
        <dbReference type="SAM" id="Phobius"/>
    </source>
</evidence>
<dbReference type="Proteomes" id="UP000033448">
    <property type="component" value="Unassembled WGS sequence"/>
</dbReference>
<dbReference type="GO" id="GO:0016810">
    <property type="term" value="F:hydrolase activity, acting on carbon-nitrogen (but not peptide) bonds"/>
    <property type="evidence" value="ECO:0007669"/>
    <property type="project" value="InterPro"/>
</dbReference>
<keyword evidence="3" id="KW-0472">Membrane</keyword>
<dbReference type="GO" id="GO:0005576">
    <property type="term" value="C:extracellular region"/>
    <property type="evidence" value="ECO:0007669"/>
    <property type="project" value="UniProtKB-SubCell"/>
</dbReference>
<gene>
    <name evidence="5" type="primary">icaB</name>
    <name evidence="5" type="ORF">RL72_00827</name>
</gene>
<keyword evidence="3" id="KW-0812">Transmembrane</keyword>
<dbReference type="EC" id="3.5.1.-" evidence="5"/>
<dbReference type="PANTHER" id="PTHR34216:SF3">
    <property type="entry name" value="POLY-BETA-1,6-N-ACETYL-D-GLUCOSAMINE N-DEACETYLASE"/>
    <property type="match status" value="1"/>
</dbReference>
<dbReference type="GO" id="GO:0005975">
    <property type="term" value="P:carbohydrate metabolic process"/>
    <property type="evidence" value="ECO:0007669"/>
    <property type="project" value="InterPro"/>
</dbReference>
<dbReference type="Gene3D" id="2.60.40.4270">
    <property type="entry name" value="Listeria-Bacteroides repeat domain"/>
    <property type="match status" value="1"/>
</dbReference>
<reference evidence="5 6" key="1">
    <citation type="submission" date="2015-02" db="EMBL/GenBank/DDBJ databases">
        <title>Draft genome sequences of ten Microbacterium spp. with emphasis on heavy metal contaminated environments.</title>
        <authorList>
            <person name="Corretto E."/>
        </authorList>
    </citation>
    <scope>NUCLEOTIDE SEQUENCE [LARGE SCALE GENOMIC DNA]</scope>
    <source>
        <strain evidence="5 6">DSM 23848</strain>
    </source>
</reference>
<feature type="domain" description="NodB homology" evidence="4">
    <location>
        <begin position="237"/>
        <end position="349"/>
    </location>
</feature>
<accession>A0A0F0L5H5</accession>
<dbReference type="InterPro" id="IPR011330">
    <property type="entry name" value="Glyco_hydro/deAcase_b/a-brl"/>
</dbReference>